<evidence type="ECO:0000256" key="5">
    <source>
        <dbReference type="ARBA" id="ARBA00022777"/>
    </source>
</evidence>
<feature type="binding site" evidence="9">
    <location>
        <position position="41"/>
    </location>
    <ligand>
        <name>ATP</name>
        <dbReference type="ChEBI" id="CHEBI:30616"/>
    </ligand>
</feature>
<dbReference type="InterPro" id="IPR017441">
    <property type="entry name" value="Protein_kinase_ATP_BS"/>
</dbReference>
<dbReference type="RefSeq" id="WP_211601416.1">
    <property type="nucleotide sequence ID" value="NZ_JAGSNF010000003.1"/>
</dbReference>
<evidence type="ECO:0000256" key="10">
    <source>
        <dbReference type="SAM" id="MobiDB-lite"/>
    </source>
</evidence>
<dbReference type="GO" id="GO:0045717">
    <property type="term" value="P:negative regulation of fatty acid biosynthetic process"/>
    <property type="evidence" value="ECO:0007669"/>
    <property type="project" value="UniProtKB-ARBA"/>
</dbReference>
<dbReference type="SMART" id="SM00220">
    <property type="entry name" value="S_TKc"/>
    <property type="match status" value="1"/>
</dbReference>
<dbReference type="Gene3D" id="1.10.510.10">
    <property type="entry name" value="Transferase(Phosphotransferase) domain 1"/>
    <property type="match status" value="1"/>
</dbReference>
<evidence type="ECO:0000256" key="3">
    <source>
        <dbReference type="ARBA" id="ARBA00022679"/>
    </source>
</evidence>
<evidence type="ECO:0000259" key="11">
    <source>
        <dbReference type="PROSITE" id="PS50011"/>
    </source>
</evidence>
<dbReference type="GO" id="GO:0004674">
    <property type="term" value="F:protein serine/threonine kinase activity"/>
    <property type="evidence" value="ECO:0007669"/>
    <property type="project" value="UniProtKB-KW"/>
</dbReference>
<dbReference type="SUPFAM" id="SSF56112">
    <property type="entry name" value="Protein kinase-like (PK-like)"/>
    <property type="match status" value="1"/>
</dbReference>
<dbReference type="EMBL" id="JAGSNF010000003">
    <property type="protein sequence ID" value="MBR7742264.1"/>
    <property type="molecule type" value="Genomic_DNA"/>
</dbReference>
<dbReference type="InterPro" id="IPR008271">
    <property type="entry name" value="Ser/Thr_kinase_AS"/>
</dbReference>
<dbReference type="FunFam" id="1.10.510.10:FF:000021">
    <property type="entry name" value="Serine/threonine protein kinase"/>
    <property type="match status" value="1"/>
</dbReference>
<comment type="catalytic activity">
    <reaction evidence="8">
        <text>L-seryl-[protein] + ATP = O-phospho-L-seryl-[protein] + ADP + H(+)</text>
        <dbReference type="Rhea" id="RHEA:17989"/>
        <dbReference type="Rhea" id="RHEA-COMP:9863"/>
        <dbReference type="Rhea" id="RHEA-COMP:11604"/>
        <dbReference type="ChEBI" id="CHEBI:15378"/>
        <dbReference type="ChEBI" id="CHEBI:29999"/>
        <dbReference type="ChEBI" id="CHEBI:30616"/>
        <dbReference type="ChEBI" id="CHEBI:83421"/>
        <dbReference type="ChEBI" id="CHEBI:456216"/>
        <dbReference type="EC" id="2.7.11.1"/>
    </reaction>
</comment>
<evidence type="ECO:0000256" key="2">
    <source>
        <dbReference type="ARBA" id="ARBA00022527"/>
    </source>
</evidence>
<evidence type="ECO:0000256" key="7">
    <source>
        <dbReference type="ARBA" id="ARBA00047899"/>
    </source>
</evidence>
<feature type="region of interest" description="Disordered" evidence="10">
    <location>
        <begin position="447"/>
        <end position="466"/>
    </location>
</feature>
<dbReference type="PROSITE" id="PS00108">
    <property type="entry name" value="PROTEIN_KINASE_ST"/>
    <property type="match status" value="1"/>
</dbReference>
<proteinExistence type="predicted"/>
<dbReference type="Proteomes" id="UP000677016">
    <property type="component" value="Unassembled WGS sequence"/>
</dbReference>
<evidence type="ECO:0000256" key="6">
    <source>
        <dbReference type="ARBA" id="ARBA00022840"/>
    </source>
</evidence>
<feature type="domain" description="Protein kinase" evidence="11">
    <location>
        <begin position="12"/>
        <end position="271"/>
    </location>
</feature>
<dbReference type="InterPro" id="IPR000719">
    <property type="entry name" value="Prot_kinase_dom"/>
</dbReference>
<evidence type="ECO:0000256" key="1">
    <source>
        <dbReference type="ARBA" id="ARBA00012513"/>
    </source>
</evidence>
<dbReference type="PROSITE" id="PS50011">
    <property type="entry name" value="PROTEIN_KINASE_DOM"/>
    <property type="match status" value="1"/>
</dbReference>
<feature type="compositionally biased region" description="Low complexity" evidence="10">
    <location>
        <begin position="364"/>
        <end position="393"/>
    </location>
</feature>
<evidence type="ECO:0000313" key="13">
    <source>
        <dbReference type="Proteomes" id="UP000677016"/>
    </source>
</evidence>
<keyword evidence="3" id="KW-0808">Transferase</keyword>
<feature type="region of interest" description="Disordered" evidence="10">
    <location>
        <begin position="358"/>
        <end position="442"/>
    </location>
</feature>
<keyword evidence="13" id="KW-1185">Reference proteome</keyword>
<feature type="compositionally biased region" description="Acidic residues" evidence="10">
    <location>
        <begin position="394"/>
        <end position="404"/>
    </location>
</feature>
<protein>
    <recommendedName>
        <fullName evidence="1">non-specific serine/threonine protein kinase</fullName>
        <ecNumber evidence="1">2.7.11.1</ecNumber>
    </recommendedName>
</protein>
<comment type="caution">
    <text evidence="12">The sequence shown here is derived from an EMBL/GenBank/DDBJ whole genome shotgun (WGS) entry which is preliminary data.</text>
</comment>
<dbReference type="FunFam" id="3.30.200.20:FF:000035">
    <property type="entry name" value="Serine/threonine protein kinase Stk1"/>
    <property type="match status" value="1"/>
</dbReference>
<dbReference type="EC" id="2.7.11.1" evidence="1"/>
<feature type="region of interest" description="Disordered" evidence="10">
    <location>
        <begin position="291"/>
        <end position="331"/>
    </location>
</feature>
<evidence type="ECO:0000313" key="12">
    <source>
        <dbReference type="EMBL" id="MBR7742264.1"/>
    </source>
</evidence>
<keyword evidence="5 12" id="KW-0418">Kinase</keyword>
<feature type="compositionally biased region" description="Pro residues" evidence="10">
    <location>
        <begin position="306"/>
        <end position="325"/>
    </location>
</feature>
<name>A0A941HZK4_9MICO</name>
<dbReference type="AlphaFoldDB" id="A0A941HZK4"/>
<dbReference type="PANTHER" id="PTHR43289:SF6">
    <property type="entry name" value="SERINE_THREONINE-PROTEIN KINASE NEKL-3"/>
    <property type="match status" value="1"/>
</dbReference>
<dbReference type="Gene3D" id="3.30.200.20">
    <property type="entry name" value="Phosphorylase Kinase, domain 1"/>
    <property type="match status" value="1"/>
</dbReference>
<comment type="catalytic activity">
    <reaction evidence="7">
        <text>L-threonyl-[protein] + ATP = O-phospho-L-threonyl-[protein] + ADP + H(+)</text>
        <dbReference type="Rhea" id="RHEA:46608"/>
        <dbReference type="Rhea" id="RHEA-COMP:11060"/>
        <dbReference type="Rhea" id="RHEA-COMP:11605"/>
        <dbReference type="ChEBI" id="CHEBI:15378"/>
        <dbReference type="ChEBI" id="CHEBI:30013"/>
        <dbReference type="ChEBI" id="CHEBI:30616"/>
        <dbReference type="ChEBI" id="CHEBI:61977"/>
        <dbReference type="ChEBI" id="CHEBI:456216"/>
        <dbReference type="EC" id="2.7.11.1"/>
    </reaction>
</comment>
<dbReference type="InterPro" id="IPR011009">
    <property type="entry name" value="Kinase-like_dom_sf"/>
</dbReference>
<dbReference type="Pfam" id="PF00069">
    <property type="entry name" value="Pkinase"/>
    <property type="match status" value="1"/>
</dbReference>
<gene>
    <name evidence="12" type="ORF">KC207_03020</name>
</gene>
<evidence type="ECO:0000256" key="4">
    <source>
        <dbReference type="ARBA" id="ARBA00022741"/>
    </source>
</evidence>
<evidence type="ECO:0000256" key="9">
    <source>
        <dbReference type="PROSITE-ProRule" id="PRU10141"/>
    </source>
</evidence>
<keyword evidence="4 9" id="KW-0547">Nucleotide-binding</keyword>
<dbReference type="PANTHER" id="PTHR43289">
    <property type="entry name" value="MITOGEN-ACTIVATED PROTEIN KINASE KINASE KINASE 20-RELATED"/>
    <property type="match status" value="1"/>
</dbReference>
<reference evidence="12" key="1">
    <citation type="submission" date="2021-04" db="EMBL/GenBank/DDBJ databases">
        <title>Phycicoccus avicenniae sp. nov., a novel endophytic actinomycetes isolated from branch of Avicennia mariana.</title>
        <authorList>
            <person name="Tuo L."/>
        </authorList>
    </citation>
    <scope>NUCLEOTIDE SEQUENCE</scope>
    <source>
        <strain evidence="12">BSK3Z-2</strain>
    </source>
</reference>
<feature type="compositionally biased region" description="Low complexity" evidence="10">
    <location>
        <begin position="427"/>
        <end position="441"/>
    </location>
</feature>
<evidence type="ECO:0000256" key="8">
    <source>
        <dbReference type="ARBA" id="ARBA00048679"/>
    </source>
</evidence>
<sequence>MSTEQRRLAGRYALDAPIGRGGMGEVWRATDTVLDREVAVKTIDLRRVPDEAGAARFEREAQVTAAMSHPNVVTVHDTGVEDDTAYLVMELLPGPSLADRMAEGPLPVDEVADVGRQVAAALEAAHERGLVHRDVKPANLVYAADGRVRVLDFGITQLGESAAANQALTATNTVMGTAEYLAPEQATGGRVDGRADLYALGCVLFALLTGRAPFSGPTPVATMMMHATDEAPDVRDLRPDTPAWLAGLVGSLLAKDPQDRPAGAGAVVAAIDARRAPEAAAGRTTVLPAAGAAAGAAATQRLDRGTPPPPPPPTGPARVGPPPGGREPQRRSSAGIWALAAVVAVLALVVGWQLLSGGSDEQGQEASSTPTSTTAEPAPTSEAPEPTTEAPEPTQEEPEPEPEPTEQAPDPAPVQDALGRTDTGLNDAAQADQADRQTVQDLRQQLRDVESALRDGDAEGVAEARDDFVESYREAVSDGEVSPEAAGTLDPVVQDLSNAVDAYVG</sequence>
<dbReference type="CDD" id="cd14014">
    <property type="entry name" value="STKc_PknB_like"/>
    <property type="match status" value="1"/>
</dbReference>
<keyword evidence="6 9" id="KW-0067">ATP-binding</keyword>
<dbReference type="GO" id="GO:0005524">
    <property type="term" value="F:ATP binding"/>
    <property type="evidence" value="ECO:0007669"/>
    <property type="project" value="UniProtKB-UniRule"/>
</dbReference>
<organism evidence="12 13">
    <name type="scientific">Phycicoccus avicenniae</name>
    <dbReference type="NCBI Taxonomy" id="2828860"/>
    <lineage>
        <taxon>Bacteria</taxon>
        <taxon>Bacillati</taxon>
        <taxon>Actinomycetota</taxon>
        <taxon>Actinomycetes</taxon>
        <taxon>Micrococcales</taxon>
        <taxon>Intrasporangiaceae</taxon>
        <taxon>Phycicoccus</taxon>
    </lineage>
</organism>
<keyword evidence="2 12" id="KW-0723">Serine/threonine-protein kinase</keyword>
<accession>A0A941HZK4</accession>
<dbReference type="PROSITE" id="PS00107">
    <property type="entry name" value="PROTEIN_KINASE_ATP"/>
    <property type="match status" value="1"/>
</dbReference>